<keyword evidence="8" id="KW-0449">Lipoprotein</keyword>
<evidence type="ECO:0000256" key="9">
    <source>
        <dbReference type="SAM" id="SignalP"/>
    </source>
</evidence>
<evidence type="ECO:0000256" key="3">
    <source>
        <dbReference type="ARBA" id="ARBA00022692"/>
    </source>
</evidence>
<dbReference type="Pfam" id="PF17064">
    <property type="entry name" value="QVR"/>
    <property type="match status" value="1"/>
</dbReference>
<evidence type="ECO:0000256" key="7">
    <source>
        <dbReference type="ARBA" id="ARBA00023180"/>
    </source>
</evidence>
<evidence type="ECO:0000256" key="1">
    <source>
        <dbReference type="ARBA" id="ARBA00004589"/>
    </source>
</evidence>
<keyword evidence="5" id="KW-1133">Transmembrane helix</keyword>
<comment type="subcellular location">
    <subcellularLocation>
        <location evidence="1">Membrane</location>
        <topology evidence="1">Lipid-anchor</topology>
        <topology evidence="1">GPI-anchor</topology>
    </subcellularLocation>
</comment>
<dbReference type="GO" id="GO:0098552">
    <property type="term" value="C:side of membrane"/>
    <property type="evidence" value="ECO:0007669"/>
    <property type="project" value="UniProtKB-KW"/>
</dbReference>
<dbReference type="EMBL" id="CAKOGL010000012">
    <property type="protein sequence ID" value="CAH2092815.1"/>
    <property type="molecule type" value="Genomic_DNA"/>
</dbReference>
<dbReference type="InterPro" id="IPR031424">
    <property type="entry name" value="QVR-like"/>
</dbReference>
<keyword evidence="7" id="KW-0325">Glycoprotein</keyword>
<dbReference type="Proteomes" id="UP001153954">
    <property type="component" value="Unassembled WGS sequence"/>
</dbReference>
<dbReference type="InterPro" id="IPR050975">
    <property type="entry name" value="Sleep_regulator"/>
</dbReference>
<evidence type="ECO:0000256" key="4">
    <source>
        <dbReference type="ARBA" id="ARBA00022729"/>
    </source>
</evidence>
<dbReference type="GO" id="GO:0030431">
    <property type="term" value="P:sleep"/>
    <property type="evidence" value="ECO:0007669"/>
    <property type="project" value="InterPro"/>
</dbReference>
<feature type="chain" id="PRO_5043314289" description="Protein sleepless" evidence="9">
    <location>
        <begin position="20"/>
        <end position="148"/>
    </location>
</feature>
<evidence type="ECO:0000256" key="5">
    <source>
        <dbReference type="ARBA" id="ARBA00022989"/>
    </source>
</evidence>
<dbReference type="GO" id="GO:0032222">
    <property type="term" value="P:regulation of synaptic transmission, cholinergic"/>
    <property type="evidence" value="ECO:0007669"/>
    <property type="project" value="InterPro"/>
</dbReference>
<evidence type="ECO:0000313" key="11">
    <source>
        <dbReference type="Proteomes" id="UP001153954"/>
    </source>
</evidence>
<dbReference type="PANTHER" id="PTHR33562:SF27">
    <property type="entry name" value="PROTEIN QUIVER"/>
    <property type="match status" value="1"/>
</dbReference>
<keyword evidence="2" id="KW-0336">GPI-anchor</keyword>
<proteinExistence type="predicted"/>
<gene>
    <name evidence="10" type="ORF">EEDITHA_LOCUS8540</name>
</gene>
<evidence type="ECO:0008006" key="12">
    <source>
        <dbReference type="Google" id="ProtNLM"/>
    </source>
</evidence>
<keyword evidence="6" id="KW-0472">Membrane</keyword>
<evidence type="ECO:0000256" key="2">
    <source>
        <dbReference type="ARBA" id="ARBA00022622"/>
    </source>
</evidence>
<evidence type="ECO:0000256" key="8">
    <source>
        <dbReference type="ARBA" id="ARBA00023288"/>
    </source>
</evidence>
<feature type="signal peptide" evidence="9">
    <location>
        <begin position="1"/>
        <end position="19"/>
    </location>
</feature>
<name>A0AAU9U0H9_EUPED</name>
<dbReference type="PANTHER" id="PTHR33562">
    <property type="entry name" value="ATILLA, ISOFORM B-RELATED-RELATED"/>
    <property type="match status" value="1"/>
</dbReference>
<keyword evidence="4 9" id="KW-0732">Signal</keyword>
<sequence length="148" mass="16525">MILKSIILVLFCIAPTVFCVRCYQCASSQNLKEDTCGAYKKFDINSHIAVECGSDESNMPGSFCMKLTQQGPKGFVWDGRWRQVIRRCASVSETGVTGVCNWGVYENGVYWEECYCSSDECNSASSIYVHGALIFSVLSTIIYRNSFT</sequence>
<protein>
    <recommendedName>
        <fullName evidence="12">Protein sleepless</fullName>
    </recommendedName>
</protein>
<comment type="caution">
    <text evidence="10">The sequence shown here is derived from an EMBL/GenBank/DDBJ whole genome shotgun (WGS) entry which is preliminary data.</text>
</comment>
<evidence type="ECO:0000313" key="10">
    <source>
        <dbReference type="EMBL" id="CAH2092815.1"/>
    </source>
</evidence>
<dbReference type="AlphaFoldDB" id="A0AAU9U0H9"/>
<keyword evidence="11" id="KW-1185">Reference proteome</keyword>
<reference evidence="10" key="1">
    <citation type="submission" date="2022-03" db="EMBL/GenBank/DDBJ databases">
        <authorList>
            <person name="Tunstrom K."/>
        </authorList>
    </citation>
    <scope>NUCLEOTIDE SEQUENCE</scope>
</reference>
<evidence type="ECO:0000256" key="6">
    <source>
        <dbReference type="ARBA" id="ARBA00023136"/>
    </source>
</evidence>
<organism evidence="10 11">
    <name type="scientific">Euphydryas editha</name>
    <name type="common">Edith's checkerspot</name>
    <dbReference type="NCBI Taxonomy" id="104508"/>
    <lineage>
        <taxon>Eukaryota</taxon>
        <taxon>Metazoa</taxon>
        <taxon>Ecdysozoa</taxon>
        <taxon>Arthropoda</taxon>
        <taxon>Hexapoda</taxon>
        <taxon>Insecta</taxon>
        <taxon>Pterygota</taxon>
        <taxon>Neoptera</taxon>
        <taxon>Endopterygota</taxon>
        <taxon>Lepidoptera</taxon>
        <taxon>Glossata</taxon>
        <taxon>Ditrysia</taxon>
        <taxon>Papilionoidea</taxon>
        <taxon>Nymphalidae</taxon>
        <taxon>Nymphalinae</taxon>
        <taxon>Euphydryas</taxon>
    </lineage>
</organism>
<accession>A0AAU9U0H9</accession>
<keyword evidence="3" id="KW-0812">Transmembrane</keyword>